<reference evidence="2 3" key="2">
    <citation type="journal article" date="2019" name="G3 (Bethesda)">
        <title>Hybrid Assembly of the Genome of the Entomopathogenic Nematode Steinernema carpocapsae Identifies the X-Chromosome.</title>
        <authorList>
            <person name="Serra L."/>
            <person name="Macchietto M."/>
            <person name="Macias-Munoz A."/>
            <person name="McGill C.J."/>
            <person name="Rodriguez I.M."/>
            <person name="Rodriguez B."/>
            <person name="Murad R."/>
            <person name="Mortazavi A."/>
        </authorList>
    </citation>
    <scope>NUCLEOTIDE SEQUENCE [LARGE SCALE GENOMIC DNA]</scope>
    <source>
        <strain evidence="2 3">ALL</strain>
    </source>
</reference>
<protein>
    <submittedName>
        <fullName evidence="2">Uncharacterized protein</fullName>
    </submittedName>
</protein>
<dbReference type="Proteomes" id="UP000298663">
    <property type="component" value="Unassembled WGS sequence"/>
</dbReference>
<organism evidence="2 3">
    <name type="scientific">Steinernema carpocapsae</name>
    <name type="common">Entomopathogenic nematode</name>
    <dbReference type="NCBI Taxonomy" id="34508"/>
    <lineage>
        <taxon>Eukaryota</taxon>
        <taxon>Metazoa</taxon>
        <taxon>Ecdysozoa</taxon>
        <taxon>Nematoda</taxon>
        <taxon>Chromadorea</taxon>
        <taxon>Rhabditida</taxon>
        <taxon>Tylenchina</taxon>
        <taxon>Panagrolaimomorpha</taxon>
        <taxon>Strongyloidoidea</taxon>
        <taxon>Steinernematidae</taxon>
        <taxon>Steinernema</taxon>
    </lineage>
</organism>
<comment type="caution">
    <text evidence="2">The sequence shown here is derived from an EMBL/GenBank/DDBJ whole genome shotgun (WGS) entry which is preliminary data.</text>
</comment>
<feature type="region of interest" description="Disordered" evidence="1">
    <location>
        <begin position="208"/>
        <end position="238"/>
    </location>
</feature>
<keyword evidence="3" id="KW-1185">Reference proteome</keyword>
<accession>A0A4U5MRQ1</accession>
<name>A0A4U5MRQ1_STECR</name>
<dbReference type="EMBL" id="AZBU02000006">
    <property type="protein sequence ID" value="TKR72172.1"/>
    <property type="molecule type" value="Genomic_DNA"/>
</dbReference>
<evidence type="ECO:0000313" key="3">
    <source>
        <dbReference type="Proteomes" id="UP000298663"/>
    </source>
</evidence>
<evidence type="ECO:0000313" key="2">
    <source>
        <dbReference type="EMBL" id="TKR72172.1"/>
    </source>
</evidence>
<reference evidence="2 3" key="1">
    <citation type="journal article" date="2015" name="Genome Biol.">
        <title>Comparative genomics of Steinernema reveals deeply conserved gene regulatory networks.</title>
        <authorList>
            <person name="Dillman A.R."/>
            <person name="Macchietto M."/>
            <person name="Porter C.F."/>
            <person name="Rogers A."/>
            <person name="Williams B."/>
            <person name="Antoshechkin I."/>
            <person name="Lee M.M."/>
            <person name="Goodwin Z."/>
            <person name="Lu X."/>
            <person name="Lewis E.E."/>
            <person name="Goodrich-Blair H."/>
            <person name="Stock S.P."/>
            <person name="Adams B.J."/>
            <person name="Sternberg P.W."/>
            <person name="Mortazavi A."/>
        </authorList>
    </citation>
    <scope>NUCLEOTIDE SEQUENCE [LARGE SCALE GENOMIC DNA]</scope>
    <source>
        <strain evidence="2 3">ALL</strain>
    </source>
</reference>
<proteinExistence type="predicted"/>
<evidence type="ECO:0000256" key="1">
    <source>
        <dbReference type="SAM" id="MobiDB-lite"/>
    </source>
</evidence>
<dbReference type="AlphaFoldDB" id="A0A4U5MRQ1"/>
<sequence length="408" mass="47274">MTFRDQYGTDAVRFLIEEVGKYPNLYSQDFEPKQRIFEPRFFLTIKEDWTKVMNAIWKQYGDQVFTESVWFTWITTRHSHVHQNSKAWEIPYLDPFTQSTRSEDSPACSSKKSRPLAEEYGDQIIYHLLFEIEKYALLHDHNFVRKYANPDQLEPGDKMVWDEVMLEVRTKFPEATSEKAWTFYRQNCHYSTASKKWRPSLTFLKNFHTRKTSSSPNSARKRARKQRPTSTCSSPEKKFVPWLTSTPPKFDNANVDPSEAVFGSSLNIRIKTEQVDLDEPLPILEEVTRAQDGFDPSIVKSEPVDPNEHVQESVELGLRQGMVSSPPISHGDIPNSTSSDLRKSYARSVAGEDIDDTRLDYLLDKHGFCDLLRTLYTWVESSENGDLAAHELRTKSLIVVGRYYDATE</sequence>
<gene>
    <name evidence="2" type="ORF">L596_019669</name>
</gene>